<evidence type="ECO:0000313" key="6">
    <source>
        <dbReference type="EMBL" id="OIT00018.1"/>
    </source>
</evidence>
<sequence>MFSTIHAKLEKEILNGKVFETEMILRIFKELLEGLTFIHGSGVIHGDISRDNVFMDAQDQVKIGDFGLARSTGDAEIAVGSVVLGNEMYQAPELSSSPPSITTKVDMYALGLLLFEISYLMETDSQRFSEFMKLKETGELPEDYELKNPEDRPSAAYLLHKYFS</sequence>
<proteinExistence type="predicted"/>
<dbReference type="EMBL" id="MJEQ01037189">
    <property type="protein sequence ID" value="OIT00018.1"/>
    <property type="molecule type" value="Genomic_DNA"/>
</dbReference>
<dbReference type="InterPro" id="IPR008266">
    <property type="entry name" value="Tyr_kinase_AS"/>
</dbReference>
<dbReference type="SUPFAM" id="SSF56112">
    <property type="entry name" value="Protein kinase-like (PK-like)"/>
    <property type="match status" value="1"/>
</dbReference>
<dbReference type="InterPro" id="IPR011009">
    <property type="entry name" value="Kinase-like_dom_sf"/>
</dbReference>
<dbReference type="AlphaFoldDB" id="A0A1J6I670"/>
<dbReference type="GO" id="GO:0005634">
    <property type="term" value="C:nucleus"/>
    <property type="evidence" value="ECO:0007669"/>
    <property type="project" value="TreeGrafter"/>
</dbReference>
<evidence type="ECO:0000256" key="4">
    <source>
        <dbReference type="ARBA" id="ARBA00022840"/>
    </source>
</evidence>
<evidence type="ECO:0000256" key="3">
    <source>
        <dbReference type="ARBA" id="ARBA00022777"/>
    </source>
</evidence>
<dbReference type="Gene3D" id="1.10.510.10">
    <property type="entry name" value="Transferase(Phosphotransferase) domain 1"/>
    <property type="match status" value="1"/>
</dbReference>
<keyword evidence="7" id="KW-1185">Reference proteome</keyword>
<feature type="domain" description="Protein kinase" evidence="5">
    <location>
        <begin position="1"/>
        <end position="163"/>
    </location>
</feature>
<dbReference type="GO" id="GO:0005829">
    <property type="term" value="C:cytosol"/>
    <property type="evidence" value="ECO:0007669"/>
    <property type="project" value="TreeGrafter"/>
</dbReference>
<keyword evidence="2" id="KW-0547">Nucleotide-binding</keyword>
<dbReference type="PANTHER" id="PTHR11042">
    <property type="entry name" value="EUKARYOTIC TRANSLATION INITIATION FACTOR 2-ALPHA KINASE EIF2-ALPHA KINASE -RELATED"/>
    <property type="match status" value="1"/>
</dbReference>
<dbReference type="Gramene" id="OIT00018">
    <property type="protein sequence ID" value="OIT00018"/>
    <property type="gene ID" value="A4A49_52637"/>
</dbReference>
<evidence type="ECO:0000313" key="7">
    <source>
        <dbReference type="Proteomes" id="UP000187609"/>
    </source>
</evidence>
<comment type="caution">
    <text evidence="6">The sequence shown here is derived from an EMBL/GenBank/DDBJ whole genome shotgun (WGS) entry which is preliminary data.</text>
</comment>
<dbReference type="Proteomes" id="UP000187609">
    <property type="component" value="Unassembled WGS sequence"/>
</dbReference>
<dbReference type="SMR" id="A0A1J6I670"/>
<keyword evidence="4" id="KW-0067">ATP-binding</keyword>
<dbReference type="GO" id="GO:0004694">
    <property type="term" value="F:eukaryotic translation initiation factor 2alpha kinase activity"/>
    <property type="evidence" value="ECO:0007669"/>
    <property type="project" value="TreeGrafter"/>
</dbReference>
<gene>
    <name evidence="6" type="primary">GCN2_1</name>
    <name evidence="6" type="ORF">A4A49_52637</name>
</gene>
<dbReference type="PROSITE" id="PS00109">
    <property type="entry name" value="PROTEIN_KINASE_TYR"/>
    <property type="match status" value="1"/>
</dbReference>
<evidence type="ECO:0000256" key="1">
    <source>
        <dbReference type="ARBA" id="ARBA00022679"/>
    </source>
</evidence>
<reference evidence="6" key="1">
    <citation type="submission" date="2016-11" db="EMBL/GenBank/DDBJ databases">
        <title>The genome of Nicotiana attenuata.</title>
        <authorList>
            <person name="Xu S."/>
            <person name="Brockmoeller T."/>
            <person name="Gaquerel E."/>
            <person name="Navarro A."/>
            <person name="Kuhl H."/>
            <person name="Gase K."/>
            <person name="Ling Z."/>
            <person name="Zhou W."/>
            <person name="Kreitzer C."/>
            <person name="Stanke M."/>
            <person name="Tang H."/>
            <person name="Lyons E."/>
            <person name="Pandey P."/>
            <person name="Pandey S.P."/>
            <person name="Timmermann B."/>
            <person name="Baldwin I.T."/>
        </authorList>
    </citation>
    <scope>NUCLEOTIDE SEQUENCE [LARGE SCALE GENOMIC DNA]</scope>
    <source>
        <strain evidence="6">UT</strain>
    </source>
</reference>
<evidence type="ECO:0000259" key="5">
    <source>
        <dbReference type="PROSITE" id="PS50011"/>
    </source>
</evidence>
<name>A0A1J6I670_NICAT</name>
<keyword evidence="1" id="KW-0808">Transferase</keyword>
<dbReference type="SMART" id="SM00220">
    <property type="entry name" value="S_TKc"/>
    <property type="match status" value="1"/>
</dbReference>
<dbReference type="PROSITE" id="PS50011">
    <property type="entry name" value="PROTEIN_KINASE_DOM"/>
    <property type="match status" value="1"/>
</dbReference>
<organism evidence="6 7">
    <name type="scientific">Nicotiana attenuata</name>
    <name type="common">Coyote tobacco</name>
    <dbReference type="NCBI Taxonomy" id="49451"/>
    <lineage>
        <taxon>Eukaryota</taxon>
        <taxon>Viridiplantae</taxon>
        <taxon>Streptophyta</taxon>
        <taxon>Embryophyta</taxon>
        <taxon>Tracheophyta</taxon>
        <taxon>Spermatophyta</taxon>
        <taxon>Magnoliopsida</taxon>
        <taxon>eudicotyledons</taxon>
        <taxon>Gunneridae</taxon>
        <taxon>Pentapetalae</taxon>
        <taxon>asterids</taxon>
        <taxon>lamiids</taxon>
        <taxon>Solanales</taxon>
        <taxon>Solanaceae</taxon>
        <taxon>Nicotianoideae</taxon>
        <taxon>Nicotianeae</taxon>
        <taxon>Nicotiana</taxon>
    </lineage>
</organism>
<dbReference type="InterPro" id="IPR000719">
    <property type="entry name" value="Prot_kinase_dom"/>
</dbReference>
<dbReference type="InterPro" id="IPR050339">
    <property type="entry name" value="CC_SR_Kinase"/>
</dbReference>
<protein>
    <submittedName>
        <fullName evidence="6">Eif-2-alpha kinase gcn2</fullName>
    </submittedName>
</protein>
<dbReference type="GO" id="GO:0005524">
    <property type="term" value="F:ATP binding"/>
    <property type="evidence" value="ECO:0007669"/>
    <property type="project" value="UniProtKB-KW"/>
</dbReference>
<accession>A0A1J6I670</accession>
<keyword evidence="3 6" id="KW-0418">Kinase</keyword>
<dbReference type="Pfam" id="PF00069">
    <property type="entry name" value="Pkinase"/>
    <property type="match status" value="1"/>
</dbReference>
<evidence type="ECO:0000256" key="2">
    <source>
        <dbReference type="ARBA" id="ARBA00022741"/>
    </source>
</evidence>
<dbReference type="STRING" id="49451.A0A1J6I670"/>
<dbReference type="PANTHER" id="PTHR11042:SF136">
    <property type="entry name" value="EIF-2-ALPHA KINASE GCN2"/>
    <property type="match status" value="1"/>
</dbReference>